<comment type="caution">
    <text evidence="2">The sequence shown here is derived from an EMBL/GenBank/DDBJ whole genome shotgun (WGS) entry which is preliminary data.</text>
</comment>
<organism evidence="2 3">
    <name type="scientific">Folsomia candida</name>
    <name type="common">Springtail</name>
    <dbReference type="NCBI Taxonomy" id="158441"/>
    <lineage>
        <taxon>Eukaryota</taxon>
        <taxon>Metazoa</taxon>
        <taxon>Ecdysozoa</taxon>
        <taxon>Arthropoda</taxon>
        <taxon>Hexapoda</taxon>
        <taxon>Collembola</taxon>
        <taxon>Entomobryomorpha</taxon>
        <taxon>Isotomoidea</taxon>
        <taxon>Isotomidae</taxon>
        <taxon>Proisotominae</taxon>
        <taxon>Folsomia</taxon>
    </lineage>
</organism>
<dbReference type="EMBL" id="LNIX01000008">
    <property type="protein sequence ID" value="OXA51220.1"/>
    <property type="molecule type" value="Genomic_DNA"/>
</dbReference>
<dbReference type="OrthoDB" id="5358886at2759"/>
<dbReference type="SUPFAM" id="SSF54001">
    <property type="entry name" value="Cysteine proteinases"/>
    <property type="match status" value="1"/>
</dbReference>
<dbReference type="InterPro" id="IPR038765">
    <property type="entry name" value="Papain-like_cys_pep_sf"/>
</dbReference>
<name>A0A226E1Q3_FOLCA</name>
<dbReference type="Proteomes" id="UP000198287">
    <property type="component" value="Unassembled WGS sequence"/>
</dbReference>
<evidence type="ECO:0000256" key="1">
    <source>
        <dbReference type="SAM" id="SignalP"/>
    </source>
</evidence>
<sequence length="155" mass="17234">MVTFNIKSSPLVWTLCILALFHASHAIGRDEVITRAETWLNPPVPYSQSAYKDGYRTDCSGYVSMAWNTGTSYTTQSLVGVTTAIAKGDLKKGDILLKSGSHVVIFHSWANSGQTRYLGYEQVGGKIGKTKKWNIPYPYWNGATGYQSRRYNNIA</sequence>
<dbReference type="AlphaFoldDB" id="A0A226E1Q3"/>
<accession>A0A226E1Q3</accession>
<protein>
    <recommendedName>
        <fullName evidence="4">NlpC/P60 domain-containing protein</fullName>
    </recommendedName>
</protein>
<dbReference type="Gene3D" id="3.90.1720.10">
    <property type="entry name" value="endopeptidase domain like (from Nostoc punctiforme)"/>
    <property type="match status" value="1"/>
</dbReference>
<feature type="signal peptide" evidence="1">
    <location>
        <begin position="1"/>
        <end position="26"/>
    </location>
</feature>
<proteinExistence type="predicted"/>
<evidence type="ECO:0008006" key="4">
    <source>
        <dbReference type="Google" id="ProtNLM"/>
    </source>
</evidence>
<gene>
    <name evidence="2" type="ORF">Fcan01_14522</name>
</gene>
<reference evidence="2 3" key="1">
    <citation type="submission" date="2015-12" db="EMBL/GenBank/DDBJ databases">
        <title>The genome of Folsomia candida.</title>
        <authorList>
            <person name="Faddeeva A."/>
            <person name="Derks M.F."/>
            <person name="Anvar Y."/>
            <person name="Smit S."/>
            <person name="Van Straalen N."/>
            <person name="Roelofs D."/>
        </authorList>
    </citation>
    <scope>NUCLEOTIDE SEQUENCE [LARGE SCALE GENOMIC DNA]</scope>
    <source>
        <strain evidence="2 3">VU population</strain>
        <tissue evidence="2">Whole body</tissue>
    </source>
</reference>
<keyword evidence="1" id="KW-0732">Signal</keyword>
<evidence type="ECO:0000313" key="2">
    <source>
        <dbReference type="EMBL" id="OXA51220.1"/>
    </source>
</evidence>
<keyword evidence="3" id="KW-1185">Reference proteome</keyword>
<feature type="chain" id="PRO_5012172090" description="NlpC/P60 domain-containing protein" evidence="1">
    <location>
        <begin position="27"/>
        <end position="155"/>
    </location>
</feature>
<dbReference type="STRING" id="158441.A0A226E1Q3"/>
<evidence type="ECO:0000313" key="3">
    <source>
        <dbReference type="Proteomes" id="UP000198287"/>
    </source>
</evidence>